<protein>
    <recommendedName>
        <fullName evidence="1">Polysaccharide pyruvyl transferase domain-containing protein</fullName>
    </recommendedName>
</protein>
<dbReference type="Proteomes" id="UP000006296">
    <property type="component" value="Chromosome"/>
</dbReference>
<feature type="domain" description="Polysaccharide pyruvyl transferase" evidence="1">
    <location>
        <begin position="99"/>
        <end position="220"/>
    </location>
</feature>
<proteinExistence type="predicted"/>
<dbReference type="EMBL" id="CP003844">
    <property type="protein sequence ID" value="AFT74190.1"/>
    <property type="molecule type" value="Genomic_DNA"/>
</dbReference>
<organism evidence="2 3">
    <name type="scientific">Alteromonas macleodii (strain English Channel 673)</name>
    <dbReference type="NCBI Taxonomy" id="1004788"/>
    <lineage>
        <taxon>Bacteria</taxon>
        <taxon>Pseudomonadati</taxon>
        <taxon>Pseudomonadota</taxon>
        <taxon>Gammaproteobacteria</taxon>
        <taxon>Alteromonadales</taxon>
        <taxon>Alteromonadaceae</taxon>
        <taxon>Alteromonas/Salinimonas group</taxon>
        <taxon>Alteromonas</taxon>
    </lineage>
</organism>
<dbReference type="Pfam" id="PF04230">
    <property type="entry name" value="PS_pyruv_trans"/>
    <property type="match status" value="1"/>
</dbReference>
<dbReference type="AlphaFoldDB" id="A0AB32ZXF1"/>
<sequence>MFNKLFKPKQEISQETPSKVKQALPLQTKNYFWNPKNGLPNIGDYLAYETVNFVLNLKDLHPLDISVGKILSIGSVLHFANDGDTVWGTGRNGKISSEKHSFSSLDVRAVRGPRTKDYLEKKGITVPEVFGDPGILAPLIYPKTQLGTVYASDTQDVLIVPQLNDDLSKYADYTNQLVSPRQLPGNFLGSLTKAKKVIASSLHGLILAEAYGIPAVYFNSGSGENIFKYHDYYEGTGRTEFAIGTSIEECMELETSPIPNLRSKQADLLSCFPFDKYKQTN</sequence>
<dbReference type="InterPro" id="IPR007345">
    <property type="entry name" value="Polysacch_pyruvyl_Trfase"/>
</dbReference>
<evidence type="ECO:0000313" key="2">
    <source>
        <dbReference type="EMBL" id="AFT74190.1"/>
    </source>
</evidence>
<evidence type="ECO:0000313" key="3">
    <source>
        <dbReference type="Proteomes" id="UP000006296"/>
    </source>
</evidence>
<name>A0AB32ZXF1_ALTME</name>
<dbReference type="KEGG" id="amg:AMEC673_07480"/>
<gene>
    <name evidence="2" type="ordered locus">AMEC673_07480</name>
</gene>
<accession>A0AB32ZXF1</accession>
<reference evidence="3" key="1">
    <citation type="journal article" date="2012" name="Sci. Rep.">
        <title>Genomes of surface isolates of Alteromonas macleodii: the life of a widespread marine opportunistic copiotroph.</title>
        <authorList>
            <person name="Lopez-Perez M."/>
            <person name="Gonzaga A."/>
            <person name="Martin-Cuadrado A.B."/>
            <person name="Onyshchenko O."/>
            <person name="Ghavidel A."/>
            <person name="Ghai R."/>
            <person name="Rodriguez-Valera F."/>
        </authorList>
    </citation>
    <scope>NUCLEOTIDE SEQUENCE [LARGE SCALE GENOMIC DNA]</scope>
    <source>
        <strain evidence="3">English Channel 673</strain>
    </source>
</reference>
<evidence type="ECO:0000259" key="1">
    <source>
        <dbReference type="Pfam" id="PF04230"/>
    </source>
</evidence>
<dbReference type="RefSeq" id="WP_014976239.1">
    <property type="nucleotide sequence ID" value="NC_018678.1"/>
</dbReference>